<organism evidence="4 5">
    <name type="scientific">Sphingobium phenoxybenzoativorans</name>
    <dbReference type="NCBI Taxonomy" id="1592790"/>
    <lineage>
        <taxon>Bacteria</taxon>
        <taxon>Pseudomonadati</taxon>
        <taxon>Pseudomonadota</taxon>
        <taxon>Alphaproteobacteria</taxon>
        <taxon>Sphingomonadales</taxon>
        <taxon>Sphingomonadaceae</taxon>
        <taxon>Sphingobium</taxon>
    </lineage>
</organism>
<keyword evidence="3" id="KW-0479">Metal-binding</keyword>
<dbReference type="PANTHER" id="PTHR13778:SF47">
    <property type="entry name" value="LIPOPOLYSACCHARIDE 1,3-GALACTOSYLTRANSFERASE"/>
    <property type="match status" value="1"/>
</dbReference>
<dbReference type="GO" id="GO:0016757">
    <property type="term" value="F:glycosyltransferase activity"/>
    <property type="evidence" value="ECO:0007669"/>
    <property type="project" value="UniProtKB-KW"/>
</dbReference>
<dbReference type="PANTHER" id="PTHR13778">
    <property type="entry name" value="GLYCOSYLTRANSFERASE 8 DOMAIN-CONTAINING PROTEIN"/>
    <property type="match status" value="1"/>
</dbReference>
<keyword evidence="2" id="KW-0808">Transferase</keyword>
<dbReference type="EMBL" id="CP073910">
    <property type="protein sequence ID" value="QUT05661.1"/>
    <property type="molecule type" value="Genomic_DNA"/>
</dbReference>
<dbReference type="KEGG" id="spph:KFK14_22360"/>
<evidence type="ECO:0000313" key="4">
    <source>
        <dbReference type="EMBL" id="QUT05661.1"/>
    </source>
</evidence>
<keyword evidence="5" id="KW-1185">Reference proteome</keyword>
<dbReference type="Proteomes" id="UP000681425">
    <property type="component" value="Chromosome"/>
</dbReference>
<dbReference type="CDD" id="cd04194">
    <property type="entry name" value="GT8_A4GalT_like"/>
    <property type="match status" value="1"/>
</dbReference>
<evidence type="ECO:0000256" key="2">
    <source>
        <dbReference type="ARBA" id="ARBA00022679"/>
    </source>
</evidence>
<dbReference type="SUPFAM" id="SSF53448">
    <property type="entry name" value="Nucleotide-diphospho-sugar transferases"/>
    <property type="match status" value="1"/>
</dbReference>
<evidence type="ECO:0000313" key="5">
    <source>
        <dbReference type="Proteomes" id="UP000681425"/>
    </source>
</evidence>
<evidence type="ECO:0000256" key="3">
    <source>
        <dbReference type="ARBA" id="ARBA00022723"/>
    </source>
</evidence>
<keyword evidence="1" id="KW-0328">Glycosyltransferase</keyword>
<dbReference type="Gene3D" id="3.90.550.10">
    <property type="entry name" value="Spore Coat Polysaccharide Biosynthesis Protein SpsA, Chain A"/>
    <property type="match status" value="1"/>
</dbReference>
<proteinExistence type="predicted"/>
<accession>A0A975K6F2</accession>
<sequence>MIIAAALDRNYMEFAAVMLSSLASNGEVADAKIVICSDGLTNADKDELIEAAKGMHVNFIDLAGAVRDKVASLKSTTNWPTTVYACILLPELVPDTAERLLILDCDILIKSSLRELASLPLDTAFGAVPVDKDPEFVAEINARIGSPSDARYFNSGVLLIDIPKWRNLNITEKALMWASDNPDRISYPDQDALNAACRGEFTILEKKWNCYGKQWNTEDAAVLHFVYDKPNTDDSRHPCRGLWLEHRNQTKWANKPLQSKLDRRIRKLRKKIMSILT</sequence>
<dbReference type="RefSeq" id="WP_212609185.1">
    <property type="nucleotide sequence ID" value="NZ_CP073910.1"/>
</dbReference>
<evidence type="ECO:0000256" key="1">
    <source>
        <dbReference type="ARBA" id="ARBA00022676"/>
    </source>
</evidence>
<reference evidence="4" key="1">
    <citation type="submission" date="2021-04" db="EMBL/GenBank/DDBJ databases">
        <title>Isolation of p-tert-butylphenol degrading bacteria Sphingobium phenoxybenzoativorans Tas13 from active sludge.</title>
        <authorList>
            <person name="Li Y."/>
        </authorList>
    </citation>
    <scope>NUCLEOTIDE SEQUENCE</scope>
    <source>
        <strain evidence="4">Tas13</strain>
    </source>
</reference>
<gene>
    <name evidence="4" type="ORF">KFK14_22360</name>
</gene>
<name>A0A975K6F2_9SPHN</name>
<dbReference type="GO" id="GO:0046872">
    <property type="term" value="F:metal ion binding"/>
    <property type="evidence" value="ECO:0007669"/>
    <property type="project" value="UniProtKB-KW"/>
</dbReference>
<dbReference type="AlphaFoldDB" id="A0A975K6F2"/>
<dbReference type="InterPro" id="IPR050748">
    <property type="entry name" value="Glycosyltrans_8_dom-fam"/>
</dbReference>
<protein>
    <submittedName>
        <fullName evidence="4">Glycosyltransferase family 8 protein</fullName>
    </submittedName>
</protein>
<dbReference type="Pfam" id="PF01501">
    <property type="entry name" value="Glyco_transf_8"/>
    <property type="match status" value="1"/>
</dbReference>
<dbReference type="InterPro" id="IPR029044">
    <property type="entry name" value="Nucleotide-diphossugar_trans"/>
</dbReference>
<dbReference type="InterPro" id="IPR002495">
    <property type="entry name" value="Glyco_trans_8"/>
</dbReference>